<dbReference type="Proteomes" id="UP001609219">
    <property type="component" value="Unassembled WGS sequence"/>
</dbReference>
<evidence type="ECO:0000313" key="7">
    <source>
        <dbReference type="Proteomes" id="UP001609176"/>
    </source>
</evidence>
<evidence type="ECO:0000313" key="6">
    <source>
        <dbReference type="Proteomes" id="UP001609175"/>
    </source>
</evidence>
<evidence type="ECO:0008006" key="9">
    <source>
        <dbReference type="Google" id="ProtNLM"/>
    </source>
</evidence>
<reference evidence="6 7" key="1">
    <citation type="submission" date="2024-10" db="EMBL/GenBank/DDBJ databases">
        <authorList>
            <person name="Riesco R."/>
        </authorList>
    </citation>
    <scope>NUCLEOTIDE SEQUENCE [LARGE SCALE GENOMIC DNA]</scope>
    <source>
        <strain evidence="5 7">NCIMB 15448</strain>
        <strain evidence="3 6">NCIMB 15449</strain>
        <strain evidence="4 8">NCIMB 15450</strain>
    </source>
</reference>
<dbReference type="PROSITE" id="PS51257">
    <property type="entry name" value="PROKAR_LIPOPROTEIN"/>
    <property type="match status" value="1"/>
</dbReference>
<dbReference type="Proteomes" id="UP001609175">
    <property type="component" value="Unassembled WGS sequence"/>
</dbReference>
<evidence type="ECO:0000256" key="2">
    <source>
        <dbReference type="SAM" id="SignalP"/>
    </source>
</evidence>
<dbReference type="EMBL" id="JBIMSN010000102">
    <property type="protein sequence ID" value="MFH5231164.1"/>
    <property type="molecule type" value="Genomic_DNA"/>
</dbReference>
<keyword evidence="2" id="KW-0732">Signal</keyword>
<evidence type="ECO:0000313" key="3">
    <source>
        <dbReference type="EMBL" id="MFH5211326.1"/>
    </source>
</evidence>
<dbReference type="Proteomes" id="UP001609176">
    <property type="component" value="Unassembled WGS sequence"/>
</dbReference>
<evidence type="ECO:0000313" key="5">
    <source>
        <dbReference type="EMBL" id="MFH5244307.1"/>
    </source>
</evidence>
<keyword evidence="8" id="KW-1185">Reference proteome</keyword>
<name>A0ABW7JTI7_9NOCA</name>
<evidence type="ECO:0000256" key="1">
    <source>
        <dbReference type="SAM" id="MobiDB-lite"/>
    </source>
</evidence>
<comment type="caution">
    <text evidence="3">The sequence shown here is derived from an EMBL/GenBank/DDBJ whole genome shotgun (WGS) entry which is preliminary data.</text>
</comment>
<dbReference type="RefSeq" id="WP_395117716.1">
    <property type="nucleotide sequence ID" value="NZ_JBIMSN010000102.1"/>
</dbReference>
<protein>
    <recommendedName>
        <fullName evidence="9">PASTA domain-containing protein</fullName>
    </recommendedName>
</protein>
<dbReference type="EMBL" id="JBIMSP010000040">
    <property type="protein sequence ID" value="MFH5244307.1"/>
    <property type="molecule type" value="Genomic_DNA"/>
</dbReference>
<evidence type="ECO:0000313" key="8">
    <source>
        <dbReference type="Proteomes" id="UP001609219"/>
    </source>
</evidence>
<accession>A0ABW7JTI7</accession>
<sequence>MNRNQLCLFVISAAVAVAAGCAPSPTVDEGPTNEEIMQSTGLTVAEATRVAAANLSVAVGVPLDPARERVVKVGCRTDPESLMSIGPPYRVRLSHEVAAPSPDVLAEAMARVEKLTDRGFELQPRTPNDQTPEDRTYQDDKGYTVITSTSVMVLGGPGLTIYSNSPCAAE</sequence>
<organism evidence="3 6">
    <name type="scientific">Antrihabitans spumae</name>
    <dbReference type="NCBI Taxonomy" id="3373370"/>
    <lineage>
        <taxon>Bacteria</taxon>
        <taxon>Bacillati</taxon>
        <taxon>Actinomycetota</taxon>
        <taxon>Actinomycetes</taxon>
        <taxon>Mycobacteriales</taxon>
        <taxon>Nocardiaceae</taxon>
        <taxon>Antrihabitans</taxon>
    </lineage>
</organism>
<proteinExistence type="predicted"/>
<gene>
    <name evidence="5" type="ORF">ACHIPV_20880</name>
    <name evidence="3" type="ORF">ACHIPZ_24425</name>
    <name evidence="4" type="ORF">ACHIRB_21735</name>
</gene>
<evidence type="ECO:0000313" key="4">
    <source>
        <dbReference type="EMBL" id="MFH5231164.1"/>
    </source>
</evidence>
<feature type="signal peptide" evidence="2">
    <location>
        <begin position="1"/>
        <end position="18"/>
    </location>
</feature>
<feature type="region of interest" description="Disordered" evidence="1">
    <location>
        <begin position="118"/>
        <end position="137"/>
    </location>
</feature>
<dbReference type="EMBL" id="JBIMSO010000071">
    <property type="protein sequence ID" value="MFH5211326.1"/>
    <property type="molecule type" value="Genomic_DNA"/>
</dbReference>
<feature type="chain" id="PRO_5045033550" description="PASTA domain-containing protein" evidence="2">
    <location>
        <begin position="19"/>
        <end position="170"/>
    </location>
</feature>